<evidence type="ECO:0000256" key="2">
    <source>
        <dbReference type="ARBA" id="ARBA00008358"/>
    </source>
</evidence>
<keyword evidence="7 9" id="KW-1133">Transmembrane helix</keyword>
<dbReference type="Pfam" id="PF07963">
    <property type="entry name" value="N_methyl"/>
    <property type="match status" value="1"/>
</dbReference>
<comment type="subcellular location">
    <subcellularLocation>
        <location evidence="1 9">Cell inner membrane</location>
        <topology evidence="1 9">Single-pass membrane protein</topology>
    </subcellularLocation>
</comment>
<keyword evidence="5 9" id="KW-0997">Cell inner membrane</keyword>
<keyword evidence="4 9" id="KW-0488">Methylation</keyword>
<dbReference type="Pfam" id="PF02501">
    <property type="entry name" value="T2SSI"/>
    <property type="match status" value="1"/>
</dbReference>
<dbReference type="EMBL" id="JAGSPA010000005">
    <property type="protein sequence ID" value="MBV7257814.1"/>
    <property type="molecule type" value="Genomic_DNA"/>
</dbReference>
<feature type="transmembrane region" description="Helical" evidence="9">
    <location>
        <begin position="6"/>
        <end position="28"/>
    </location>
</feature>
<evidence type="ECO:0000256" key="3">
    <source>
        <dbReference type="ARBA" id="ARBA00022475"/>
    </source>
</evidence>
<accession>A0ABS6SHC1</accession>
<keyword evidence="12" id="KW-1185">Reference proteome</keyword>
<dbReference type="PANTHER" id="PTHR38779:SF2">
    <property type="entry name" value="TYPE II SECRETION SYSTEM PROTEIN I-RELATED"/>
    <property type="match status" value="1"/>
</dbReference>
<name>A0ABS6SHC1_9SPHN</name>
<evidence type="ECO:0000256" key="5">
    <source>
        <dbReference type="ARBA" id="ARBA00022519"/>
    </source>
</evidence>
<evidence type="ECO:0000256" key="9">
    <source>
        <dbReference type="RuleBase" id="RU368030"/>
    </source>
</evidence>
<dbReference type="InterPro" id="IPR003413">
    <property type="entry name" value="T2SS_GspI_C"/>
</dbReference>
<feature type="domain" description="Type II secretion system protein GspI C-terminal" evidence="10">
    <location>
        <begin position="43"/>
        <end position="113"/>
    </location>
</feature>
<evidence type="ECO:0000256" key="4">
    <source>
        <dbReference type="ARBA" id="ARBA00022481"/>
    </source>
</evidence>
<evidence type="ECO:0000256" key="6">
    <source>
        <dbReference type="ARBA" id="ARBA00022692"/>
    </source>
</evidence>
<evidence type="ECO:0000256" key="7">
    <source>
        <dbReference type="ARBA" id="ARBA00022989"/>
    </source>
</evidence>
<comment type="PTM">
    <text evidence="9">Cleaved by prepilin peptidase.</text>
</comment>
<gene>
    <name evidence="11" type="primary">gspI</name>
    <name evidence="11" type="ORF">KCG44_13590</name>
</gene>
<reference evidence="11 12" key="1">
    <citation type="submission" date="2021-04" db="EMBL/GenBank/DDBJ databases">
        <authorList>
            <person name="Pira H."/>
            <person name="Risdian C."/>
            <person name="Wink J."/>
        </authorList>
    </citation>
    <scope>NUCLEOTIDE SEQUENCE [LARGE SCALE GENOMIC DNA]</scope>
    <source>
        <strain evidence="11 12">WHA3</strain>
    </source>
</reference>
<evidence type="ECO:0000313" key="11">
    <source>
        <dbReference type="EMBL" id="MBV7257814.1"/>
    </source>
</evidence>
<comment type="similarity">
    <text evidence="2 9">Belongs to the GSP I family.</text>
</comment>
<dbReference type="Proteomes" id="UP000722336">
    <property type="component" value="Unassembled WGS sequence"/>
</dbReference>
<evidence type="ECO:0000259" key="10">
    <source>
        <dbReference type="Pfam" id="PF02501"/>
    </source>
</evidence>
<keyword evidence="6 9" id="KW-0812">Transmembrane</keyword>
<evidence type="ECO:0000256" key="1">
    <source>
        <dbReference type="ARBA" id="ARBA00004377"/>
    </source>
</evidence>
<dbReference type="RefSeq" id="WP_218446661.1">
    <property type="nucleotide sequence ID" value="NZ_JAGSPA010000005.1"/>
</dbReference>
<dbReference type="PROSITE" id="PS00409">
    <property type="entry name" value="PROKAR_NTER_METHYL"/>
    <property type="match status" value="1"/>
</dbReference>
<comment type="caution">
    <text evidence="11">The sequence shown here is derived from an EMBL/GenBank/DDBJ whole genome shotgun (WGS) entry which is preliminary data.</text>
</comment>
<comment type="function">
    <text evidence="9">Component of the type II secretion system required for the energy-dependent secretion of extracellular factors such as proteases and toxins from the periplasm.</text>
</comment>
<organism evidence="11 12">
    <name type="scientific">Pacificimonas pallii</name>
    <dbReference type="NCBI Taxonomy" id="2827236"/>
    <lineage>
        <taxon>Bacteria</taxon>
        <taxon>Pseudomonadati</taxon>
        <taxon>Pseudomonadota</taxon>
        <taxon>Alphaproteobacteria</taxon>
        <taxon>Sphingomonadales</taxon>
        <taxon>Sphingosinicellaceae</taxon>
        <taxon>Pacificimonas</taxon>
    </lineage>
</organism>
<proteinExistence type="inferred from homology"/>
<keyword evidence="8 9" id="KW-0472">Membrane</keyword>
<sequence length="118" mass="12022">MRAAETGFSLVEVMVALGILSLAMMALLRLNGASASTAVAAERAALADIAAENAMVEAMLLPRAPAFGTSTATIFNAGQNWTVTTEAERLGDGLIRLRVDVADGNGVAASLQGMRSAG</sequence>
<dbReference type="InterPro" id="IPR010052">
    <property type="entry name" value="T2SS_protein-GspI"/>
</dbReference>
<dbReference type="NCBIfam" id="TIGR01707">
    <property type="entry name" value="gspI"/>
    <property type="match status" value="1"/>
</dbReference>
<keyword evidence="3" id="KW-1003">Cell membrane</keyword>
<dbReference type="InterPro" id="IPR012902">
    <property type="entry name" value="N_methyl_site"/>
</dbReference>
<protein>
    <recommendedName>
        <fullName evidence="9">Type II secretion system protein I</fullName>
        <shortName evidence="9">T2SS minor pseudopilin I</shortName>
    </recommendedName>
</protein>
<comment type="subunit">
    <text evidence="9">Type II secretion is composed of four main components: the outer membrane complex, the inner membrane complex, the cytoplasmic secretion ATPase and the periplasm-spanning pseudopilus.</text>
</comment>
<dbReference type="PANTHER" id="PTHR38779">
    <property type="entry name" value="TYPE II SECRETION SYSTEM PROTEIN I-RELATED"/>
    <property type="match status" value="1"/>
</dbReference>
<evidence type="ECO:0000313" key="12">
    <source>
        <dbReference type="Proteomes" id="UP000722336"/>
    </source>
</evidence>
<evidence type="ECO:0000256" key="8">
    <source>
        <dbReference type="ARBA" id="ARBA00023136"/>
    </source>
</evidence>
<dbReference type="NCBIfam" id="TIGR02532">
    <property type="entry name" value="IV_pilin_GFxxxE"/>
    <property type="match status" value="1"/>
</dbReference>